<protein>
    <submittedName>
        <fullName evidence="1">Uncharacterized protein</fullName>
    </submittedName>
</protein>
<dbReference type="EMBL" id="CP077091">
    <property type="protein sequence ID" value="QXI17210.1"/>
    <property type="molecule type" value="Genomic_DNA"/>
</dbReference>
<accession>A0A9E6TG91</accession>
<dbReference type="Proteomes" id="UP000631521">
    <property type="component" value="Chromosome"/>
</dbReference>
<dbReference type="KEGG" id="phv:HU739_025555"/>
<evidence type="ECO:0000313" key="2">
    <source>
        <dbReference type="Proteomes" id="UP000631521"/>
    </source>
</evidence>
<reference evidence="1 2" key="1">
    <citation type="journal article" date="2020" name="Microorganisms">
        <title>Reliable Identification of Environmental Pseudomonas Isolates Using the rpoD Gene.</title>
        <authorList>
            <consortium name="The Broad Institute Genome Sequencing Platform"/>
            <person name="Girard L."/>
            <person name="Lood C."/>
            <person name="Rokni-Zadeh H."/>
            <person name="van Noort V."/>
            <person name="Lavigne R."/>
            <person name="De Mot R."/>
        </authorList>
    </citation>
    <scope>NUCLEOTIDE SEQUENCE [LARGE SCALE GENOMIC DNA]</scope>
    <source>
        <strain evidence="1 2">SWRI65</strain>
    </source>
</reference>
<keyword evidence="2" id="KW-1185">Reference proteome</keyword>
<sequence>MDKNNNGSFTANLYVNGLPVVLNQQRLKLKLRDPRITRRVQLEAETGLADKRASRLITLADHEDDKPLLFTFTAQGDSYAITVSLRGIYDQARLVIEPGTHDLLVSTTERSEFFSISKMGVLRATLIDFETGPAYIDLATESNQIPLYKTVINGMSVFKNVDPNLTGHTAFNNKPVIFVMKIIDKLPLSA</sequence>
<dbReference type="RefSeq" id="WP_186546784.1">
    <property type="nucleotide sequence ID" value="NZ_CP077091.1"/>
</dbReference>
<reference evidence="1 2" key="2">
    <citation type="journal article" date="2021" name="Microorganisms">
        <title>The Ever-Expanding Pseudomonas Genus: Description of 43 New Species and Partition of the Pseudomonas putida Group.</title>
        <authorList>
            <person name="Girard L."/>
            <person name="Lood C."/>
            <person name="Hofte M."/>
            <person name="Vandamme P."/>
            <person name="Rokni-Zadeh H."/>
            <person name="van Noort V."/>
            <person name="Lavigne R."/>
            <person name="De Mot R."/>
        </authorList>
    </citation>
    <scope>NUCLEOTIDE SEQUENCE [LARGE SCALE GENOMIC DNA]</scope>
    <source>
        <strain evidence="1 2">SWRI65</strain>
    </source>
</reference>
<organism evidence="1 2">
    <name type="scientific">Pseudomonas hamedanensis</name>
    <dbReference type="NCBI Taxonomy" id="2745504"/>
    <lineage>
        <taxon>Bacteria</taxon>
        <taxon>Pseudomonadati</taxon>
        <taxon>Pseudomonadota</taxon>
        <taxon>Gammaproteobacteria</taxon>
        <taxon>Pseudomonadales</taxon>
        <taxon>Pseudomonadaceae</taxon>
        <taxon>Pseudomonas</taxon>
    </lineage>
</organism>
<name>A0A9E6TG91_9PSED</name>
<evidence type="ECO:0000313" key="1">
    <source>
        <dbReference type="EMBL" id="QXI17210.1"/>
    </source>
</evidence>
<gene>
    <name evidence="1" type="ORF">HU739_025555</name>
</gene>
<dbReference type="AlphaFoldDB" id="A0A9E6TG91"/>
<proteinExistence type="predicted"/>